<dbReference type="CDD" id="cd01392">
    <property type="entry name" value="HTH_LacI"/>
    <property type="match status" value="1"/>
</dbReference>
<dbReference type="GO" id="GO:0003700">
    <property type="term" value="F:DNA-binding transcription factor activity"/>
    <property type="evidence" value="ECO:0007669"/>
    <property type="project" value="TreeGrafter"/>
</dbReference>
<evidence type="ECO:0000256" key="1">
    <source>
        <dbReference type="ARBA" id="ARBA00023015"/>
    </source>
</evidence>
<dbReference type="CDD" id="cd01574">
    <property type="entry name" value="PBP1_LacI"/>
    <property type="match status" value="1"/>
</dbReference>
<dbReference type="SMART" id="SM00354">
    <property type="entry name" value="HTH_LACI"/>
    <property type="match status" value="1"/>
</dbReference>
<dbReference type="Gene3D" id="1.10.260.40">
    <property type="entry name" value="lambda repressor-like DNA-binding domains"/>
    <property type="match status" value="1"/>
</dbReference>
<dbReference type="SUPFAM" id="SSF53822">
    <property type="entry name" value="Periplasmic binding protein-like I"/>
    <property type="match status" value="1"/>
</dbReference>
<dbReference type="InterPro" id="IPR000843">
    <property type="entry name" value="HTH_LacI"/>
</dbReference>
<dbReference type="EMBL" id="JACBZD010000002">
    <property type="protein sequence ID" value="NYI07705.1"/>
    <property type="molecule type" value="Genomic_DNA"/>
</dbReference>
<evidence type="ECO:0000256" key="3">
    <source>
        <dbReference type="ARBA" id="ARBA00023163"/>
    </source>
</evidence>
<dbReference type="Proteomes" id="UP000567795">
    <property type="component" value="Unassembled WGS sequence"/>
</dbReference>
<comment type="caution">
    <text evidence="5">The sequence shown here is derived from an EMBL/GenBank/DDBJ whole genome shotgun (WGS) entry which is preliminary data.</text>
</comment>
<keyword evidence="6" id="KW-1185">Reference proteome</keyword>
<keyword evidence="1" id="KW-0805">Transcription regulation</keyword>
<evidence type="ECO:0000256" key="2">
    <source>
        <dbReference type="ARBA" id="ARBA00023125"/>
    </source>
</evidence>
<evidence type="ECO:0000313" key="5">
    <source>
        <dbReference type="EMBL" id="NYI07705.1"/>
    </source>
</evidence>
<keyword evidence="3" id="KW-0804">Transcription</keyword>
<evidence type="ECO:0000313" key="6">
    <source>
        <dbReference type="Proteomes" id="UP000567795"/>
    </source>
</evidence>
<dbReference type="PANTHER" id="PTHR30146">
    <property type="entry name" value="LACI-RELATED TRANSCRIPTIONAL REPRESSOR"/>
    <property type="match status" value="1"/>
</dbReference>
<dbReference type="Gene3D" id="3.40.50.2300">
    <property type="match status" value="2"/>
</dbReference>
<dbReference type="PROSITE" id="PS00356">
    <property type="entry name" value="HTH_LACI_1"/>
    <property type="match status" value="1"/>
</dbReference>
<sequence>MSEASGAVPRERGKPVMRDVARLVGVSHQTVSRVLNNHPSVRRETRERVLAAIRELDYHRNSAARALVTDRSHILGVVTLDLNLVGPASTVSAIERVAREAGYFVSVASASATDEDSMVDAIGRLREQGVEGIVTVAPVDSLLAALARVPEEMPLVGTGIGHAPGVPMVGVDNYGGAVAATRHLLDLGHATVHHICGPTDWPETRERLKGWRATLTEAGAEVPPVLAGDWSARSGYEAARLIARDPQVTAVFCGNDQMAVGALRALHQAGRAVPGEVSVVGFDGIPEAAYLQPPLTTVAQDFGALGRASLELLINQIATGERPSQHVLHPPRLVVRESTGPVAG</sequence>
<dbReference type="RefSeq" id="WP_246451249.1">
    <property type="nucleotide sequence ID" value="NZ_JACBZD010000002.1"/>
</dbReference>
<protein>
    <submittedName>
        <fullName evidence="5">DNA-binding LacI/PurR family transcriptional regulator</fullName>
    </submittedName>
</protein>
<accession>A0A853A013</accession>
<dbReference type="GO" id="GO:0000976">
    <property type="term" value="F:transcription cis-regulatory region binding"/>
    <property type="evidence" value="ECO:0007669"/>
    <property type="project" value="TreeGrafter"/>
</dbReference>
<name>A0A853A013_9ACTN</name>
<dbReference type="InterPro" id="IPR046335">
    <property type="entry name" value="LacI/GalR-like_sensor"/>
</dbReference>
<dbReference type="SUPFAM" id="SSF47413">
    <property type="entry name" value="lambda repressor-like DNA-binding domains"/>
    <property type="match status" value="1"/>
</dbReference>
<proteinExistence type="predicted"/>
<dbReference type="AlphaFoldDB" id="A0A853A013"/>
<organism evidence="5 6">
    <name type="scientific">Allostreptomyces psammosilenae</name>
    <dbReference type="NCBI Taxonomy" id="1892865"/>
    <lineage>
        <taxon>Bacteria</taxon>
        <taxon>Bacillati</taxon>
        <taxon>Actinomycetota</taxon>
        <taxon>Actinomycetes</taxon>
        <taxon>Kitasatosporales</taxon>
        <taxon>Streptomycetaceae</taxon>
        <taxon>Allostreptomyces</taxon>
    </lineage>
</organism>
<dbReference type="PANTHER" id="PTHR30146:SF109">
    <property type="entry name" value="HTH-TYPE TRANSCRIPTIONAL REGULATOR GALS"/>
    <property type="match status" value="1"/>
</dbReference>
<dbReference type="InterPro" id="IPR028082">
    <property type="entry name" value="Peripla_BP_I"/>
</dbReference>
<dbReference type="PROSITE" id="PS50932">
    <property type="entry name" value="HTH_LACI_2"/>
    <property type="match status" value="1"/>
</dbReference>
<feature type="domain" description="HTH lacI-type" evidence="4">
    <location>
        <begin position="15"/>
        <end position="69"/>
    </location>
</feature>
<reference evidence="5 6" key="1">
    <citation type="submission" date="2020-07" db="EMBL/GenBank/DDBJ databases">
        <title>Sequencing the genomes of 1000 actinobacteria strains.</title>
        <authorList>
            <person name="Klenk H.-P."/>
        </authorList>
    </citation>
    <scope>NUCLEOTIDE SEQUENCE [LARGE SCALE GENOMIC DNA]</scope>
    <source>
        <strain evidence="5 6">DSM 42178</strain>
    </source>
</reference>
<dbReference type="Pfam" id="PF13377">
    <property type="entry name" value="Peripla_BP_3"/>
    <property type="match status" value="1"/>
</dbReference>
<evidence type="ECO:0000259" key="4">
    <source>
        <dbReference type="PROSITE" id="PS50932"/>
    </source>
</evidence>
<dbReference type="Pfam" id="PF00356">
    <property type="entry name" value="LacI"/>
    <property type="match status" value="1"/>
</dbReference>
<gene>
    <name evidence="5" type="ORF">FHU37_004734</name>
</gene>
<keyword evidence="2 5" id="KW-0238">DNA-binding</keyword>
<dbReference type="InterPro" id="IPR010982">
    <property type="entry name" value="Lambda_DNA-bd_dom_sf"/>
</dbReference>